<dbReference type="SMART" id="SM00327">
    <property type="entry name" value="VWA"/>
    <property type="match status" value="1"/>
</dbReference>
<evidence type="ECO:0000313" key="6">
    <source>
        <dbReference type="Proteomes" id="UP000249046"/>
    </source>
</evidence>
<dbReference type="SMART" id="SM00028">
    <property type="entry name" value="TPR"/>
    <property type="match status" value="1"/>
</dbReference>
<dbReference type="Pfam" id="PF00515">
    <property type="entry name" value="TPR_1"/>
    <property type="match status" value="1"/>
</dbReference>
<keyword evidence="3" id="KW-0812">Transmembrane</keyword>
<evidence type="ECO:0000256" key="2">
    <source>
        <dbReference type="SAM" id="MobiDB-lite"/>
    </source>
</evidence>
<organism evidence="5 6">
    <name type="scientific">Rhodanobacter denitrificans</name>
    <dbReference type="NCBI Taxonomy" id="666685"/>
    <lineage>
        <taxon>Bacteria</taxon>
        <taxon>Pseudomonadati</taxon>
        <taxon>Pseudomonadota</taxon>
        <taxon>Gammaproteobacteria</taxon>
        <taxon>Lysobacterales</taxon>
        <taxon>Rhodanobacteraceae</taxon>
        <taxon>Rhodanobacter</taxon>
    </lineage>
</organism>
<dbReference type="SUPFAM" id="SSF48452">
    <property type="entry name" value="TPR-like"/>
    <property type="match status" value="1"/>
</dbReference>
<dbReference type="InterPro" id="IPR050768">
    <property type="entry name" value="UPF0353/GerABKA_families"/>
</dbReference>
<dbReference type="PROSITE" id="PS50293">
    <property type="entry name" value="TPR_REGION"/>
    <property type="match status" value="1"/>
</dbReference>
<feature type="domain" description="VWFA" evidence="4">
    <location>
        <begin position="96"/>
        <end position="289"/>
    </location>
</feature>
<dbReference type="PANTHER" id="PTHR22550:SF14">
    <property type="entry name" value="VWFA DOMAIN-CONTAINING PROTEIN"/>
    <property type="match status" value="1"/>
</dbReference>
<dbReference type="SUPFAM" id="SSF53300">
    <property type="entry name" value="vWA-like"/>
    <property type="match status" value="1"/>
</dbReference>
<protein>
    <submittedName>
        <fullName evidence="5">Colicin transporter</fullName>
    </submittedName>
</protein>
<name>A0A2W5K854_9GAMM</name>
<dbReference type="PANTHER" id="PTHR22550">
    <property type="entry name" value="SPORE GERMINATION PROTEIN"/>
    <property type="match status" value="1"/>
</dbReference>
<dbReference type="InterPro" id="IPR002035">
    <property type="entry name" value="VWF_A"/>
</dbReference>
<feature type="compositionally biased region" description="Basic and acidic residues" evidence="2">
    <location>
        <begin position="519"/>
        <end position="540"/>
    </location>
</feature>
<dbReference type="Pfam" id="PF13519">
    <property type="entry name" value="VWA_2"/>
    <property type="match status" value="1"/>
</dbReference>
<keyword evidence="1" id="KW-0802">TPR repeat</keyword>
<evidence type="ECO:0000256" key="3">
    <source>
        <dbReference type="SAM" id="Phobius"/>
    </source>
</evidence>
<feature type="compositionally biased region" description="Low complexity" evidence="2">
    <location>
        <begin position="597"/>
        <end position="607"/>
    </location>
</feature>
<gene>
    <name evidence="5" type="ORF">DI564_14390</name>
</gene>
<dbReference type="Proteomes" id="UP000249046">
    <property type="component" value="Unassembled WGS sequence"/>
</dbReference>
<proteinExistence type="predicted"/>
<feature type="transmembrane region" description="Helical" evidence="3">
    <location>
        <begin position="314"/>
        <end position="341"/>
    </location>
</feature>
<evidence type="ECO:0000256" key="1">
    <source>
        <dbReference type="PROSITE-ProRule" id="PRU00339"/>
    </source>
</evidence>
<keyword evidence="3" id="KW-1133">Transmembrane helix</keyword>
<dbReference type="PROSITE" id="PS50234">
    <property type="entry name" value="VWFA"/>
    <property type="match status" value="1"/>
</dbReference>
<dbReference type="AlphaFoldDB" id="A0A2W5K854"/>
<dbReference type="Gene3D" id="1.25.40.10">
    <property type="entry name" value="Tetratricopeptide repeat domain"/>
    <property type="match status" value="1"/>
</dbReference>
<keyword evidence="3" id="KW-0472">Membrane</keyword>
<comment type="caution">
    <text evidence="5">The sequence shown here is derived from an EMBL/GenBank/DDBJ whole genome shotgun (WGS) entry which is preliminary data.</text>
</comment>
<reference evidence="5 6" key="1">
    <citation type="submission" date="2017-08" db="EMBL/GenBank/DDBJ databases">
        <title>Infants hospitalized years apart are colonized by the same room-sourced microbial strains.</title>
        <authorList>
            <person name="Brooks B."/>
            <person name="Olm M.R."/>
            <person name="Firek B.A."/>
            <person name="Baker R."/>
            <person name="Thomas B.C."/>
            <person name="Morowitz M.J."/>
            <person name="Banfield J.F."/>
        </authorList>
    </citation>
    <scope>NUCLEOTIDE SEQUENCE [LARGE SCALE GENOMIC DNA]</scope>
    <source>
        <strain evidence="5">S2_005_003_R2_42</strain>
    </source>
</reference>
<dbReference type="InterPro" id="IPR036465">
    <property type="entry name" value="vWFA_dom_sf"/>
</dbReference>
<evidence type="ECO:0000259" key="4">
    <source>
        <dbReference type="PROSITE" id="PS50234"/>
    </source>
</evidence>
<feature type="compositionally biased region" description="Basic and acidic residues" evidence="2">
    <location>
        <begin position="560"/>
        <end position="578"/>
    </location>
</feature>
<feature type="region of interest" description="Disordered" evidence="2">
    <location>
        <begin position="454"/>
        <end position="623"/>
    </location>
</feature>
<dbReference type="InterPro" id="IPR011990">
    <property type="entry name" value="TPR-like_helical_dom_sf"/>
</dbReference>
<accession>A0A2W5K854</accession>
<feature type="repeat" description="TPR" evidence="1">
    <location>
        <begin position="407"/>
        <end position="440"/>
    </location>
</feature>
<sequence length="642" mass="67869">MDASLADLHFLRPLWLLALLALPLFAWRARRERTEAGAWRKAVDPQLLPHLIERGDDAAGRGSTRLAAAVWILSCLALAGPAWERESMPLYRNESARVIVLELAASMLAQDVKPSRLERARHKIGDILDRSRDQQTALIGYAGDAFIAAPLTDDVNTVRNLVQALDPTVMPVAGNATGRAIARATDLIRQAGARSGEIIVIADSASADADSAARAALAQGMRVSVLAVGTAAGAPVALPDGGFLKGAAGDIVVPKLEEDRLRALAASGGGRYVALSADASDLQTLLDDTPAVRGAASDTDDAARSTRFRDRGPWLLLLVLPIALAGFRRGWLMVLALGIGLPVEQADAASLADLWRRPDQQAAAALARGDAEAARDRARSPEWRGSAAFRAGDYQGAAEAWQQAGGADAAYNEGNALAKLGRYEEAIAAYDRALEQAPDMADAKANREAVEAWLKQQAEQSQPQQGDQNGQQDQQGQDGQSGGQSSPQSGSDGSQQGDGAEQGKPQDGQDGAASTDGGQDGKQRSDGQRDGRSGEERPEDAPAQASAGQDPAQQAGQKEALSKAIDEALERGRDEQGDATKPGSSAQQGEARALSPQEAADQEQQQAMKQWMERVPDDPGGLLRRKFLLEYQRRQQAGGNGP</sequence>
<dbReference type="Gene3D" id="3.40.50.410">
    <property type="entry name" value="von Willebrand factor, type A domain"/>
    <property type="match status" value="1"/>
</dbReference>
<evidence type="ECO:0000313" key="5">
    <source>
        <dbReference type="EMBL" id="PZQ11694.1"/>
    </source>
</evidence>
<dbReference type="InterPro" id="IPR019734">
    <property type="entry name" value="TPR_rpt"/>
</dbReference>
<feature type="compositionally biased region" description="Low complexity" evidence="2">
    <location>
        <begin position="460"/>
        <end position="499"/>
    </location>
</feature>
<dbReference type="EMBL" id="QFPO01000015">
    <property type="protein sequence ID" value="PZQ11694.1"/>
    <property type="molecule type" value="Genomic_DNA"/>
</dbReference>
<dbReference type="PROSITE" id="PS50005">
    <property type="entry name" value="TPR"/>
    <property type="match status" value="1"/>
</dbReference>